<dbReference type="EMBL" id="BQNB010017398">
    <property type="protein sequence ID" value="GJT62699.1"/>
    <property type="molecule type" value="Genomic_DNA"/>
</dbReference>
<feature type="compositionally biased region" description="Basic and acidic residues" evidence="1">
    <location>
        <begin position="121"/>
        <end position="141"/>
    </location>
</feature>
<evidence type="ECO:0000256" key="1">
    <source>
        <dbReference type="SAM" id="MobiDB-lite"/>
    </source>
</evidence>
<dbReference type="Proteomes" id="UP001151760">
    <property type="component" value="Unassembled WGS sequence"/>
</dbReference>
<organism evidence="2 3">
    <name type="scientific">Tanacetum coccineum</name>
    <dbReference type="NCBI Taxonomy" id="301880"/>
    <lineage>
        <taxon>Eukaryota</taxon>
        <taxon>Viridiplantae</taxon>
        <taxon>Streptophyta</taxon>
        <taxon>Embryophyta</taxon>
        <taxon>Tracheophyta</taxon>
        <taxon>Spermatophyta</taxon>
        <taxon>Magnoliopsida</taxon>
        <taxon>eudicotyledons</taxon>
        <taxon>Gunneridae</taxon>
        <taxon>Pentapetalae</taxon>
        <taxon>asterids</taxon>
        <taxon>campanulids</taxon>
        <taxon>Asterales</taxon>
        <taxon>Asteraceae</taxon>
        <taxon>Asteroideae</taxon>
        <taxon>Anthemideae</taxon>
        <taxon>Anthemidinae</taxon>
        <taxon>Tanacetum</taxon>
    </lineage>
</organism>
<feature type="compositionally biased region" description="Basic and acidic residues" evidence="1">
    <location>
        <begin position="27"/>
        <end position="69"/>
    </location>
</feature>
<comment type="caution">
    <text evidence="2">The sequence shown here is derived from an EMBL/GenBank/DDBJ whole genome shotgun (WGS) entry which is preliminary data.</text>
</comment>
<evidence type="ECO:0000313" key="3">
    <source>
        <dbReference type="Proteomes" id="UP001151760"/>
    </source>
</evidence>
<reference evidence="2" key="1">
    <citation type="journal article" date="2022" name="Int. J. Mol. Sci.">
        <title>Draft Genome of Tanacetum Coccineum: Genomic Comparison of Closely Related Tanacetum-Family Plants.</title>
        <authorList>
            <person name="Yamashiro T."/>
            <person name="Shiraishi A."/>
            <person name="Nakayama K."/>
            <person name="Satake H."/>
        </authorList>
    </citation>
    <scope>NUCLEOTIDE SEQUENCE</scope>
</reference>
<feature type="region of interest" description="Disordered" evidence="1">
    <location>
        <begin position="119"/>
        <end position="145"/>
    </location>
</feature>
<keyword evidence="3" id="KW-1185">Reference proteome</keyword>
<feature type="compositionally biased region" description="Low complexity" evidence="1">
    <location>
        <begin position="86"/>
        <end position="98"/>
    </location>
</feature>
<protein>
    <submittedName>
        <fullName evidence="2">Uncharacterized protein</fullName>
    </submittedName>
</protein>
<reference evidence="2" key="2">
    <citation type="submission" date="2022-01" db="EMBL/GenBank/DDBJ databases">
        <authorList>
            <person name="Yamashiro T."/>
            <person name="Shiraishi A."/>
            <person name="Satake H."/>
            <person name="Nakayama K."/>
        </authorList>
    </citation>
    <scope>NUCLEOTIDE SEQUENCE</scope>
</reference>
<gene>
    <name evidence="2" type="ORF">Tco_1006232</name>
</gene>
<sequence length="254" mass="28156">MPLYLLSTEDVVSTVKEGVSTDGSKVSTDRQVEGAEEQVKGTDELKEGTEEHNESTEEQREGTEEKVESTDGQIKGTEDQAEEEMATQATQTSTQTPTSKIFGDDETIAKVLLNMSQAKAASREKEKGVELKDVEETDRPKPTSTRSLLTLKPLLHQIIAFYQSSCKTFSFSLRSWPLATSSPFLQGHIHQSVLKTKATFCGLEDDDAVEPFISLSNTLKLLYKSSKLRVSTPGLVLIIKETYDQAEGRDLRNF</sequence>
<accession>A0ABQ5FHP6</accession>
<evidence type="ECO:0000313" key="2">
    <source>
        <dbReference type="EMBL" id="GJT62699.1"/>
    </source>
</evidence>
<name>A0ABQ5FHP6_9ASTR</name>
<proteinExistence type="predicted"/>
<feature type="region of interest" description="Disordered" evidence="1">
    <location>
        <begin position="14"/>
        <end position="102"/>
    </location>
</feature>